<protein>
    <submittedName>
        <fullName evidence="1">Uncharacterized protein</fullName>
    </submittedName>
</protein>
<name>A0A157Z3V0_9BURK</name>
<dbReference type="EMBL" id="FCNX02000001">
    <property type="protein sequence ID" value="SAK40182.1"/>
    <property type="molecule type" value="Genomic_DNA"/>
</dbReference>
<accession>A0A157Z3V0</accession>
<proteinExistence type="predicted"/>
<reference evidence="1" key="1">
    <citation type="submission" date="2016-01" db="EMBL/GenBank/DDBJ databases">
        <authorList>
            <person name="Peeters C."/>
        </authorList>
    </citation>
    <scope>NUCLEOTIDE SEQUENCE</scope>
    <source>
        <strain evidence="1">LMG 29320</strain>
    </source>
</reference>
<keyword evidence="2" id="KW-1185">Reference proteome</keyword>
<dbReference type="STRING" id="1777138.AWB77_00192"/>
<comment type="caution">
    <text evidence="1">The sequence shown here is derived from an EMBL/GenBank/DDBJ whole genome shotgun (WGS) entry which is preliminary data.</text>
</comment>
<dbReference type="AlphaFoldDB" id="A0A157Z3V0"/>
<gene>
    <name evidence="1" type="ORF">AWB77_00192</name>
</gene>
<evidence type="ECO:0000313" key="1">
    <source>
        <dbReference type="EMBL" id="SAK40182.1"/>
    </source>
</evidence>
<sequence>MEETVPIIHRHLMRRNRNFGKNPYGVSVWYLRVTLPISPSDDTARIGA</sequence>
<dbReference type="Proteomes" id="UP000054903">
    <property type="component" value="Unassembled WGS sequence"/>
</dbReference>
<evidence type="ECO:0000313" key="2">
    <source>
        <dbReference type="Proteomes" id="UP000054903"/>
    </source>
</evidence>
<organism evidence="1 2">
    <name type="scientific">Caballeronia fortuita</name>
    <dbReference type="NCBI Taxonomy" id="1777138"/>
    <lineage>
        <taxon>Bacteria</taxon>
        <taxon>Pseudomonadati</taxon>
        <taxon>Pseudomonadota</taxon>
        <taxon>Betaproteobacteria</taxon>
        <taxon>Burkholderiales</taxon>
        <taxon>Burkholderiaceae</taxon>
        <taxon>Caballeronia</taxon>
    </lineage>
</organism>